<keyword evidence="16" id="KW-1185">Reference proteome</keyword>
<dbReference type="SUPFAM" id="SSF55874">
    <property type="entry name" value="ATPase domain of HSP90 chaperone/DNA topoisomerase II/histidine kinase"/>
    <property type="match status" value="1"/>
</dbReference>
<evidence type="ECO:0000256" key="11">
    <source>
        <dbReference type="SAM" id="SignalP"/>
    </source>
</evidence>
<evidence type="ECO:0000256" key="4">
    <source>
        <dbReference type="ARBA" id="ARBA00022679"/>
    </source>
</evidence>
<dbReference type="GO" id="GO:0000155">
    <property type="term" value="F:phosphorelay sensor kinase activity"/>
    <property type="evidence" value="ECO:0007669"/>
    <property type="project" value="InterPro"/>
</dbReference>
<dbReference type="Gene3D" id="1.10.287.130">
    <property type="match status" value="1"/>
</dbReference>
<dbReference type="InterPro" id="IPR011123">
    <property type="entry name" value="Y_Y_Y"/>
</dbReference>
<dbReference type="InterPro" id="IPR005467">
    <property type="entry name" value="His_kinase_dom"/>
</dbReference>
<reference evidence="15 16" key="1">
    <citation type="submission" date="2022-08" db="EMBL/GenBank/DDBJ databases">
        <authorList>
            <person name="Zeman M."/>
            <person name="Kubasova T."/>
        </authorList>
    </citation>
    <scope>NUCLEOTIDE SEQUENCE [LARGE SCALE GENOMIC DNA]</scope>
    <source>
        <strain evidence="15 16">ET62</strain>
    </source>
</reference>
<dbReference type="SUPFAM" id="SSF63829">
    <property type="entry name" value="Calcium-dependent phosphotriesterase"/>
    <property type="match status" value="2"/>
</dbReference>
<dbReference type="PANTHER" id="PTHR43547">
    <property type="entry name" value="TWO-COMPONENT HISTIDINE KINASE"/>
    <property type="match status" value="1"/>
</dbReference>
<keyword evidence="10" id="KW-0812">Transmembrane</keyword>
<dbReference type="InterPro" id="IPR003594">
    <property type="entry name" value="HATPase_dom"/>
</dbReference>
<dbReference type="SUPFAM" id="SSF46689">
    <property type="entry name" value="Homeodomain-like"/>
    <property type="match status" value="1"/>
</dbReference>
<keyword evidence="11" id="KW-0732">Signal</keyword>
<dbReference type="PROSITE" id="PS00041">
    <property type="entry name" value="HTH_ARAC_FAMILY_1"/>
    <property type="match status" value="1"/>
</dbReference>
<protein>
    <recommendedName>
        <fullName evidence="2">histidine kinase</fullName>
        <ecNumber evidence="2">2.7.13.3</ecNumber>
    </recommendedName>
</protein>
<feature type="modified residue" description="4-aspartylphosphate" evidence="9">
    <location>
        <position position="1136"/>
    </location>
</feature>
<evidence type="ECO:0000313" key="16">
    <source>
        <dbReference type="Proteomes" id="UP001204579"/>
    </source>
</evidence>
<feature type="signal peptide" evidence="11">
    <location>
        <begin position="1"/>
        <end position="18"/>
    </location>
</feature>
<dbReference type="InterPro" id="IPR018060">
    <property type="entry name" value="HTH_AraC"/>
</dbReference>
<dbReference type="FunFam" id="1.10.287.130:FF:000045">
    <property type="entry name" value="Two-component system sensor histidine kinase/response regulator"/>
    <property type="match status" value="1"/>
</dbReference>
<evidence type="ECO:0000259" key="12">
    <source>
        <dbReference type="PROSITE" id="PS01124"/>
    </source>
</evidence>
<dbReference type="CDD" id="cd17574">
    <property type="entry name" value="REC_OmpR"/>
    <property type="match status" value="1"/>
</dbReference>
<evidence type="ECO:0000256" key="1">
    <source>
        <dbReference type="ARBA" id="ARBA00000085"/>
    </source>
</evidence>
<dbReference type="Gene3D" id="3.40.50.2300">
    <property type="match status" value="1"/>
</dbReference>
<dbReference type="Proteomes" id="UP001204579">
    <property type="component" value="Unassembled WGS sequence"/>
</dbReference>
<evidence type="ECO:0000256" key="8">
    <source>
        <dbReference type="ARBA" id="ARBA00023163"/>
    </source>
</evidence>
<evidence type="ECO:0000256" key="9">
    <source>
        <dbReference type="PROSITE-ProRule" id="PRU00169"/>
    </source>
</evidence>
<dbReference type="Gene3D" id="2.60.40.10">
    <property type="entry name" value="Immunoglobulins"/>
    <property type="match status" value="1"/>
</dbReference>
<dbReference type="InterPro" id="IPR011110">
    <property type="entry name" value="Reg_prop"/>
</dbReference>
<gene>
    <name evidence="15" type="ORF">NW209_01305</name>
</gene>
<dbReference type="SMART" id="SM00342">
    <property type="entry name" value="HTH_ARAC"/>
    <property type="match status" value="1"/>
</dbReference>
<dbReference type="SMART" id="SM00448">
    <property type="entry name" value="REC"/>
    <property type="match status" value="1"/>
</dbReference>
<dbReference type="PANTHER" id="PTHR43547:SF2">
    <property type="entry name" value="HYBRID SIGNAL TRANSDUCTION HISTIDINE KINASE C"/>
    <property type="match status" value="1"/>
</dbReference>
<dbReference type="Pfam" id="PF00072">
    <property type="entry name" value="Response_reg"/>
    <property type="match status" value="1"/>
</dbReference>
<organism evidence="15 16">
    <name type="scientific">Phocaeicola barnesiae</name>
    <dbReference type="NCBI Taxonomy" id="376804"/>
    <lineage>
        <taxon>Bacteria</taxon>
        <taxon>Pseudomonadati</taxon>
        <taxon>Bacteroidota</taxon>
        <taxon>Bacteroidia</taxon>
        <taxon>Bacteroidales</taxon>
        <taxon>Bacteroidaceae</taxon>
        <taxon>Phocaeicola</taxon>
    </lineage>
</organism>
<dbReference type="PROSITE" id="PS50110">
    <property type="entry name" value="RESPONSE_REGULATORY"/>
    <property type="match status" value="1"/>
</dbReference>
<dbReference type="EC" id="2.7.13.3" evidence="2"/>
<dbReference type="InterPro" id="IPR004358">
    <property type="entry name" value="Sig_transdc_His_kin-like_C"/>
</dbReference>
<dbReference type="InterPro" id="IPR018062">
    <property type="entry name" value="HTH_AraC-typ_CS"/>
</dbReference>
<dbReference type="Gene3D" id="3.30.565.10">
    <property type="entry name" value="Histidine kinase-like ATPase, C-terminal domain"/>
    <property type="match status" value="1"/>
</dbReference>
<dbReference type="InterPro" id="IPR009057">
    <property type="entry name" value="Homeodomain-like_sf"/>
</dbReference>
<dbReference type="Pfam" id="PF07495">
    <property type="entry name" value="Y_Y_Y"/>
    <property type="match status" value="1"/>
</dbReference>
<comment type="caution">
    <text evidence="15">The sequence shown here is derived from an EMBL/GenBank/DDBJ whole genome shotgun (WGS) entry which is preliminary data.</text>
</comment>
<dbReference type="InterPro" id="IPR036890">
    <property type="entry name" value="HATPase_C_sf"/>
</dbReference>
<dbReference type="Gene3D" id="1.10.10.60">
    <property type="entry name" value="Homeodomain-like"/>
    <property type="match status" value="1"/>
</dbReference>
<dbReference type="InterPro" id="IPR001789">
    <property type="entry name" value="Sig_transdc_resp-reg_receiver"/>
</dbReference>
<dbReference type="CDD" id="cd00082">
    <property type="entry name" value="HisKA"/>
    <property type="match status" value="1"/>
</dbReference>
<keyword evidence="10" id="KW-1133">Transmembrane helix</keyword>
<evidence type="ECO:0000259" key="13">
    <source>
        <dbReference type="PROSITE" id="PS50109"/>
    </source>
</evidence>
<dbReference type="SMART" id="SM00387">
    <property type="entry name" value="HATPase_c"/>
    <property type="match status" value="1"/>
</dbReference>
<keyword evidence="4" id="KW-0808">Transferase</keyword>
<keyword evidence="6" id="KW-0805">Transcription regulation</keyword>
<evidence type="ECO:0000313" key="15">
    <source>
        <dbReference type="EMBL" id="MCR8872669.1"/>
    </source>
</evidence>
<dbReference type="GO" id="GO:0043565">
    <property type="term" value="F:sequence-specific DNA binding"/>
    <property type="evidence" value="ECO:0007669"/>
    <property type="project" value="InterPro"/>
</dbReference>
<dbReference type="InterPro" id="IPR015943">
    <property type="entry name" value="WD40/YVTN_repeat-like_dom_sf"/>
</dbReference>
<evidence type="ECO:0000259" key="14">
    <source>
        <dbReference type="PROSITE" id="PS50110"/>
    </source>
</evidence>
<keyword evidence="8" id="KW-0804">Transcription</keyword>
<comment type="catalytic activity">
    <reaction evidence="1">
        <text>ATP + protein L-histidine = ADP + protein N-phospho-L-histidine.</text>
        <dbReference type="EC" id="2.7.13.3"/>
    </reaction>
</comment>
<dbReference type="InterPro" id="IPR011006">
    <property type="entry name" value="CheY-like_superfamily"/>
</dbReference>
<keyword evidence="3 9" id="KW-0597">Phosphoprotein</keyword>
<dbReference type="PROSITE" id="PS50109">
    <property type="entry name" value="HIS_KIN"/>
    <property type="match status" value="1"/>
</dbReference>
<dbReference type="Gene3D" id="2.130.10.10">
    <property type="entry name" value="YVTN repeat-like/Quinoprotein amine dehydrogenase"/>
    <property type="match status" value="2"/>
</dbReference>
<evidence type="ECO:0000256" key="7">
    <source>
        <dbReference type="ARBA" id="ARBA00023125"/>
    </source>
</evidence>
<evidence type="ECO:0000256" key="10">
    <source>
        <dbReference type="SAM" id="Phobius"/>
    </source>
</evidence>
<dbReference type="PROSITE" id="PS01124">
    <property type="entry name" value="HTH_ARAC_FAMILY_2"/>
    <property type="match status" value="1"/>
</dbReference>
<dbReference type="Pfam" id="PF02518">
    <property type="entry name" value="HATPase_c"/>
    <property type="match status" value="1"/>
</dbReference>
<dbReference type="PRINTS" id="PR00344">
    <property type="entry name" value="BCTRLSENSOR"/>
</dbReference>
<keyword evidence="5" id="KW-0418">Kinase</keyword>
<dbReference type="EMBL" id="JANRHJ010000001">
    <property type="protein sequence ID" value="MCR8872669.1"/>
    <property type="molecule type" value="Genomic_DNA"/>
</dbReference>
<feature type="domain" description="HTH araC/xylS-type" evidence="12">
    <location>
        <begin position="1234"/>
        <end position="1333"/>
    </location>
</feature>
<feature type="domain" description="Response regulatory" evidence="14">
    <location>
        <begin position="1088"/>
        <end position="1203"/>
    </location>
</feature>
<dbReference type="FunFam" id="3.30.565.10:FF:000006">
    <property type="entry name" value="Sensor histidine kinase WalK"/>
    <property type="match status" value="1"/>
</dbReference>
<name>A0AAW5N7R9_9BACT</name>
<dbReference type="SUPFAM" id="SSF47384">
    <property type="entry name" value="Homodimeric domain of signal transducing histidine kinase"/>
    <property type="match status" value="1"/>
</dbReference>
<accession>A0AAW5N7R9</accession>
<dbReference type="InterPro" id="IPR036097">
    <property type="entry name" value="HisK_dim/P_sf"/>
</dbReference>
<evidence type="ECO:0000256" key="3">
    <source>
        <dbReference type="ARBA" id="ARBA00022553"/>
    </source>
</evidence>
<dbReference type="InterPro" id="IPR003661">
    <property type="entry name" value="HisK_dim/P_dom"/>
</dbReference>
<dbReference type="InterPro" id="IPR013783">
    <property type="entry name" value="Ig-like_fold"/>
</dbReference>
<dbReference type="RefSeq" id="WP_258335180.1">
    <property type="nucleotide sequence ID" value="NZ_CAUCAW010000021.1"/>
</dbReference>
<dbReference type="SMART" id="SM00388">
    <property type="entry name" value="HisKA"/>
    <property type="match status" value="1"/>
</dbReference>
<feature type="transmembrane region" description="Helical" evidence="10">
    <location>
        <begin position="780"/>
        <end position="804"/>
    </location>
</feature>
<dbReference type="Pfam" id="PF07494">
    <property type="entry name" value="Reg_prop"/>
    <property type="match status" value="5"/>
</dbReference>
<dbReference type="SUPFAM" id="SSF52172">
    <property type="entry name" value="CheY-like"/>
    <property type="match status" value="1"/>
</dbReference>
<keyword evidence="10" id="KW-0472">Membrane</keyword>
<dbReference type="GO" id="GO:0003700">
    <property type="term" value="F:DNA-binding transcription factor activity"/>
    <property type="evidence" value="ECO:0007669"/>
    <property type="project" value="InterPro"/>
</dbReference>
<proteinExistence type="predicted"/>
<feature type="chain" id="PRO_5043610756" description="histidine kinase" evidence="11">
    <location>
        <begin position="19"/>
        <end position="1341"/>
    </location>
</feature>
<dbReference type="Pfam" id="PF12833">
    <property type="entry name" value="HTH_18"/>
    <property type="match status" value="1"/>
</dbReference>
<feature type="domain" description="Histidine kinase" evidence="13">
    <location>
        <begin position="838"/>
        <end position="1051"/>
    </location>
</feature>
<evidence type="ECO:0000256" key="2">
    <source>
        <dbReference type="ARBA" id="ARBA00012438"/>
    </source>
</evidence>
<sequence length="1341" mass="155277">MRTLVILLLSLLSYAVPAQENIMFKHLTVHDGLADNEVKCILKDNNGFLWCSTNTAINRYDGYNVKQYPNTSNGLSLSASIEQIQMDYNGDIWINRYGHYFIYDREKDQFIDAQPLLDKYQLHNNTYPQQIFIDDQKNLWSYNGHIMKYYNFKDDITYTIENLPDYIKFMYVKQHYLFYIDAENDLFITDTFNKKSFYHVSLNQLFDKEKYLDYKFYVDSDLDIWIYSSNTQGLWLLSKGSGNSWELTTIQHISYLLSNKVISICEDYDRRIWIGMEYDGISVYDKKEKAHRHISQTNDTHSLGSNKVWCFYCDKENTMWVGTMRNGISYYNKDFSPFTKTVQPVKHDISCLTEDKDNNLWYGTDGGGIYRIDRNGESTHFSKEKGNSFSDKIVCLYCDSKGRIWVGTYLDGFGFYQDGKFHQYPFSDIFPRNPINNSIWSMTEDREGNLWLGNLNDGLHMYNPDKAEFHTYLPQNSKLGNAHVMSVYFDGKQSVYMATCNGMNIIDTRTKEISSIRSNKKHTQAIKDSVQNNIYVDSRGLIWIGGREGLTVFDTRLDTLYYINDNNSKLKGSLVRGITEDNRQNIWVVTTDGITKIQISTDNHRNSYQFTCHPYSKNDGLQSSDFVHNSIYRAHNGNIMIGGNGGYYSTNPDMLHSSRRAMPVIFTRLKVFNQPIEADSLYDGHVILHKNIELTDKIVLKNSQSTFSLEFSTLEYIRTHNLQFSFRLKETNENWTMLKDNQISFNNMATGTYTLEVRATNSDGLWSQPSSLIIVIEPPIWLSNWFITLYVLIFIAIILYAWFLNDQKHKRRMKYKEIELEAQKQHEIDEIRINFFTNLSHDFRTPLSLIITPLEELLKQDSEMKGMLNIIYKNAMTLLNLVNQILDFRKLEMQKNTEIQTSCGDYVQFANEIIKSFSVYAETNHLSLTLEKQTDSLPIMFDKDKMHKIFMNLLSNAVKYAGNPGKVTIKIWTEKDKVYTSIADNGPGIDDANKSKIFDPFFQIPNSKALYGSGIGLHIVKDLLKAHGGDIYAEDNEPNGTRFIFYIPIISATQETEITDLPEDENIANPLTEEAQELPETENPGKTAVLVVEDYQDLRNFLTDSLKKEYTVYAAVDGLHALSILKKEHIDLIVTDVMMPNMDGIELCRAVKSNIKISHIPIIMLTAKNNIEHVTQGFVEGADDYIQKPFNLDILKLRMRRILKWKQECYRKFAIADIPTSDITSSSLDESFMEKAIKAVEDNIENPQFSVEELSSIVGMSRSNLYNKLMSITGKAPSEFIRLLRLKKSVKYLQGTQMTVAEVAYKVGFNSRKIFTHYFKEEYKMTPTEYRKAKETQEEAS</sequence>
<dbReference type="Pfam" id="PF00512">
    <property type="entry name" value="HisKA"/>
    <property type="match status" value="1"/>
</dbReference>
<evidence type="ECO:0000256" key="5">
    <source>
        <dbReference type="ARBA" id="ARBA00022777"/>
    </source>
</evidence>
<keyword evidence="7" id="KW-0238">DNA-binding</keyword>
<evidence type="ECO:0000256" key="6">
    <source>
        <dbReference type="ARBA" id="ARBA00023015"/>
    </source>
</evidence>